<dbReference type="InterPro" id="IPR017150">
    <property type="entry name" value="Pept_M20_glutamate_carboxypep"/>
</dbReference>
<evidence type="ECO:0000256" key="4">
    <source>
        <dbReference type="ARBA" id="ARBA00022833"/>
    </source>
</evidence>
<evidence type="ECO:0000313" key="7">
    <source>
        <dbReference type="EMBL" id="KPK62097.1"/>
    </source>
</evidence>
<evidence type="ECO:0000256" key="2">
    <source>
        <dbReference type="ARBA" id="ARBA00022723"/>
    </source>
</evidence>
<accession>A0A0S8FP88</accession>
<evidence type="ECO:0000256" key="1">
    <source>
        <dbReference type="ARBA" id="ARBA00001947"/>
    </source>
</evidence>
<dbReference type="SUPFAM" id="SSF55031">
    <property type="entry name" value="Bacterial exopeptidase dimerisation domain"/>
    <property type="match status" value="1"/>
</dbReference>
<comment type="caution">
    <text evidence="7">The sequence shown here is derived from an EMBL/GenBank/DDBJ whole genome shotgun (WGS) entry which is preliminary data.</text>
</comment>
<evidence type="ECO:0000259" key="6">
    <source>
        <dbReference type="Pfam" id="PF07687"/>
    </source>
</evidence>
<dbReference type="GO" id="GO:0016787">
    <property type="term" value="F:hydrolase activity"/>
    <property type="evidence" value="ECO:0007669"/>
    <property type="project" value="UniProtKB-KW"/>
</dbReference>
<evidence type="ECO:0000256" key="5">
    <source>
        <dbReference type="PIRSR" id="PIRSR037238-1"/>
    </source>
</evidence>
<dbReference type="InterPro" id="IPR001261">
    <property type="entry name" value="ArgE/DapE_CS"/>
</dbReference>
<feature type="domain" description="Peptidase M20 dimerisation" evidence="6">
    <location>
        <begin position="188"/>
        <end position="278"/>
    </location>
</feature>
<keyword evidence="4" id="KW-0862">Zinc</keyword>
<dbReference type="InterPro" id="IPR050072">
    <property type="entry name" value="Peptidase_M20A"/>
</dbReference>
<dbReference type="Pfam" id="PF01546">
    <property type="entry name" value="Peptidase_M20"/>
    <property type="match status" value="1"/>
</dbReference>
<evidence type="ECO:0000313" key="8">
    <source>
        <dbReference type="Proteomes" id="UP000051373"/>
    </source>
</evidence>
<reference evidence="7 8" key="1">
    <citation type="journal article" date="2015" name="Microbiome">
        <title>Genomic resolution of linkages in carbon, nitrogen, and sulfur cycling among widespread estuary sediment bacteria.</title>
        <authorList>
            <person name="Baker B.J."/>
            <person name="Lazar C.S."/>
            <person name="Teske A.P."/>
            <person name="Dick G.J."/>
        </authorList>
    </citation>
    <scope>NUCLEOTIDE SEQUENCE [LARGE SCALE GENOMIC DNA]</scope>
    <source>
        <strain evidence="7">SM23_42</strain>
    </source>
</reference>
<dbReference type="EMBL" id="LJUJ01000054">
    <property type="protein sequence ID" value="KPK62097.1"/>
    <property type="molecule type" value="Genomic_DNA"/>
</dbReference>
<feature type="active site" description="Proton acceptor" evidence="5">
    <location>
        <position position="153"/>
    </location>
</feature>
<dbReference type="PANTHER" id="PTHR43808">
    <property type="entry name" value="ACETYLORNITHINE DEACETYLASE"/>
    <property type="match status" value="1"/>
</dbReference>
<organism evidence="7 8">
    <name type="scientific">candidate division WOR_3 bacterium SM23_42</name>
    <dbReference type="NCBI Taxonomy" id="1703779"/>
    <lineage>
        <taxon>Bacteria</taxon>
        <taxon>Bacteria division WOR-3</taxon>
    </lineage>
</organism>
<comment type="cofactor">
    <cofactor evidence="1">
        <name>Zn(2+)</name>
        <dbReference type="ChEBI" id="CHEBI:29105"/>
    </cofactor>
</comment>
<dbReference type="SUPFAM" id="SSF53187">
    <property type="entry name" value="Zn-dependent exopeptidases"/>
    <property type="match status" value="1"/>
</dbReference>
<feature type="active site" evidence="5">
    <location>
        <position position="93"/>
    </location>
</feature>
<dbReference type="GO" id="GO:0046872">
    <property type="term" value="F:metal ion binding"/>
    <property type="evidence" value="ECO:0007669"/>
    <property type="project" value="UniProtKB-KW"/>
</dbReference>
<dbReference type="InterPro" id="IPR011650">
    <property type="entry name" value="Peptidase_M20_dimer"/>
</dbReference>
<evidence type="ECO:0000256" key="3">
    <source>
        <dbReference type="ARBA" id="ARBA00022801"/>
    </source>
</evidence>
<proteinExistence type="predicted"/>
<protein>
    <recommendedName>
        <fullName evidence="6">Peptidase M20 dimerisation domain-containing protein</fullName>
    </recommendedName>
</protein>
<keyword evidence="3" id="KW-0378">Hydrolase</keyword>
<dbReference type="Gene3D" id="3.40.630.10">
    <property type="entry name" value="Zn peptidases"/>
    <property type="match status" value="1"/>
</dbReference>
<dbReference type="STRING" id="1703779.AMJ83_11645"/>
<dbReference type="PROSITE" id="PS00758">
    <property type="entry name" value="ARGE_DAPE_CPG2_1"/>
    <property type="match status" value="1"/>
</dbReference>
<gene>
    <name evidence="7" type="ORF">AMJ83_11645</name>
</gene>
<dbReference type="PIRSF" id="PIRSF037238">
    <property type="entry name" value="Carboxypeptidase_G2"/>
    <property type="match status" value="1"/>
</dbReference>
<dbReference type="AlphaFoldDB" id="A0A0S8FP88"/>
<dbReference type="Pfam" id="PF07687">
    <property type="entry name" value="M20_dimer"/>
    <property type="match status" value="1"/>
</dbReference>
<name>A0A0S8FP88_UNCW3</name>
<dbReference type="InterPro" id="IPR002933">
    <property type="entry name" value="Peptidase_M20"/>
</dbReference>
<dbReference type="Gene3D" id="3.30.70.360">
    <property type="match status" value="1"/>
</dbReference>
<keyword evidence="2" id="KW-0479">Metal-binding</keyword>
<dbReference type="Proteomes" id="UP000051373">
    <property type="component" value="Unassembled WGS sequence"/>
</dbReference>
<dbReference type="InterPro" id="IPR036264">
    <property type="entry name" value="Bact_exopeptidase_dim_dom"/>
</dbReference>
<sequence>MDRSLKDEISAFIKANAEAQLRFVIDLCNENSYTYNIPGTNRVAEMVLEQLGGLFPQHEINEQTEVGDHHILRMRAAGEWSCRRSIYLLGHMDTVFPPDHSFQKCKREGDWLIGPGTGDMKGGLAVIVYALKTLGHFGLMDRLDLTLILSGDEEIGSITSHSLYEVERERARACLVAECAGPQGEVVISRNGKAGARLDCFGKDSHVARVAAKKASAIVELAHKIVALEALNGNHPGVTVNVGKIEGGLGPCTVPAHASCLLDMRWSDEKQGKGLLQDAGRISQDRINRQCRCELTILNQRPAMAATEENEKMFGVLRQLAEPLGMSLTAEYRRGTSDANYFGAAGVPTLDGLGPICEGDHTSHERIIISSLATRTALLAFFLNRLGADNSL</sequence>
<dbReference type="PANTHER" id="PTHR43808:SF9">
    <property type="entry name" value="BLL0789 PROTEIN"/>
    <property type="match status" value="1"/>
</dbReference>